<dbReference type="SUPFAM" id="SSF103473">
    <property type="entry name" value="MFS general substrate transporter"/>
    <property type="match status" value="1"/>
</dbReference>
<evidence type="ECO:0000256" key="3">
    <source>
        <dbReference type="ARBA" id="ARBA00022448"/>
    </source>
</evidence>
<comment type="subcellular location">
    <subcellularLocation>
        <location evidence="1">Membrane</location>
        <topology evidence="1">Multi-pass membrane protein</topology>
    </subcellularLocation>
</comment>
<dbReference type="Gene3D" id="1.20.1250.20">
    <property type="entry name" value="MFS general substrate transporter like domains"/>
    <property type="match status" value="1"/>
</dbReference>
<accession>A0AAJ0D5K2</accession>
<keyword evidence="3 7" id="KW-0813">Transport</keyword>
<dbReference type="PANTHER" id="PTHR48020:SF13">
    <property type="entry name" value="MAJOR FACILITATOR SUPERFAMILY (MFS) PROFILE DOMAIN-CONTAINING PROTEIN"/>
    <property type="match status" value="1"/>
</dbReference>
<proteinExistence type="inferred from homology"/>
<evidence type="ECO:0000256" key="9">
    <source>
        <dbReference type="SAM" id="Phobius"/>
    </source>
</evidence>
<sequence>MSDKNSDEAHYEAHNDKIGDSEKSGIETYQPTQAEQAELADAANRRGSVALNIVHNPLKNASKEQTVEDARVFAEKNDMAELADLFGRAALVARDPENFDQVTELTEEERHALAYEHEHKWNGPFMLWYSVGLCAVGAATQGWDQTGSNGANLSFPTALGIDGKGTDEWIVGSINAIIFLTAGLIGAFIVDPLNHYLGRRGEIFLTAACLTACPIGSGFAQSWQGLFAARFVMGIGIGAKNATVPIYSAEMAPHRIRGALVMFWQLWVVTGIFLGFCANVIVKDTGAISWRLQLGSAFIPSFVLMLGIWFCPESPRWLMKHGKIAKGYRSMAKLRSHPIIGARDYYYSFILYQEELRLSPNSTYFTRMWDIFAIPRIRRANYGASTVMLAQQMCGINIISFYSSTIFENAGYTPVQALYASLGYGGIQVVSTIPTLFTIDTKGRRWLTLATFPLMALFLLAAGLSLLVPKDASVGAQIGPVVLFVYLFTICYGLGEGPVAFQYSAEVFPTIQREQGMAWAVCINNTFAGVLSLTFLRMQTVMTPTGAFCFYAGLNLIAWGMIFCFVRETKQLTLEEIDQVFSVPTKTFLHHETTKTIPWFVRAKLLRQRNVVKPPPIIEKADYKLGEM</sequence>
<name>A0AAJ0D5K2_9PEZI</name>
<feature type="transmembrane region" description="Helical" evidence="9">
    <location>
        <begin position="422"/>
        <end position="439"/>
    </location>
</feature>
<dbReference type="InterPro" id="IPR005828">
    <property type="entry name" value="MFS_sugar_transport-like"/>
</dbReference>
<evidence type="ECO:0000256" key="1">
    <source>
        <dbReference type="ARBA" id="ARBA00004141"/>
    </source>
</evidence>
<dbReference type="GO" id="GO:0015791">
    <property type="term" value="P:polyol transmembrane transport"/>
    <property type="evidence" value="ECO:0007669"/>
    <property type="project" value="UniProtKB-ARBA"/>
</dbReference>
<feature type="transmembrane region" description="Helical" evidence="9">
    <location>
        <begin position="259"/>
        <end position="282"/>
    </location>
</feature>
<dbReference type="GO" id="GO:0015798">
    <property type="term" value="P:myo-inositol transport"/>
    <property type="evidence" value="ECO:0007669"/>
    <property type="project" value="UniProtKB-ARBA"/>
</dbReference>
<comment type="caution">
    <text evidence="11">The sequence shown here is derived from an EMBL/GenBank/DDBJ whole genome shotgun (WGS) entry which is preliminary data.</text>
</comment>
<reference evidence="11" key="1">
    <citation type="submission" date="2023-04" db="EMBL/GenBank/DDBJ databases">
        <title>Black Yeasts Isolated from many extreme environments.</title>
        <authorList>
            <person name="Coleine C."/>
            <person name="Stajich J.E."/>
            <person name="Selbmann L."/>
        </authorList>
    </citation>
    <scope>NUCLEOTIDE SEQUENCE</scope>
    <source>
        <strain evidence="11">CCFEE 5312</strain>
    </source>
</reference>
<gene>
    <name evidence="11" type="ORF">LTR09_011873</name>
</gene>
<evidence type="ECO:0000259" key="10">
    <source>
        <dbReference type="PROSITE" id="PS50850"/>
    </source>
</evidence>
<comment type="similarity">
    <text evidence="2 7">Belongs to the major facilitator superfamily. Sugar transporter (TC 2.A.1.1) family.</text>
</comment>
<feature type="transmembrane region" description="Helical" evidence="9">
    <location>
        <begin position="548"/>
        <end position="566"/>
    </location>
</feature>
<evidence type="ECO:0000256" key="2">
    <source>
        <dbReference type="ARBA" id="ARBA00010992"/>
    </source>
</evidence>
<evidence type="ECO:0000256" key="5">
    <source>
        <dbReference type="ARBA" id="ARBA00022989"/>
    </source>
</evidence>
<dbReference type="Proteomes" id="UP001271007">
    <property type="component" value="Unassembled WGS sequence"/>
</dbReference>
<feature type="transmembrane region" description="Helical" evidence="9">
    <location>
        <begin position="382"/>
        <end position="402"/>
    </location>
</feature>
<feature type="domain" description="Major facilitator superfamily (MFS) profile" evidence="10">
    <location>
        <begin position="130"/>
        <end position="570"/>
    </location>
</feature>
<dbReference type="InterPro" id="IPR050814">
    <property type="entry name" value="Myo-inositol_Transporter"/>
</dbReference>
<feature type="transmembrane region" description="Helical" evidence="9">
    <location>
        <begin position="446"/>
        <end position="468"/>
    </location>
</feature>
<dbReference type="GO" id="GO:0022857">
    <property type="term" value="F:transmembrane transporter activity"/>
    <property type="evidence" value="ECO:0007669"/>
    <property type="project" value="InterPro"/>
</dbReference>
<dbReference type="GO" id="GO:0016020">
    <property type="term" value="C:membrane"/>
    <property type="evidence" value="ECO:0007669"/>
    <property type="project" value="UniProtKB-SubCell"/>
</dbReference>
<evidence type="ECO:0000256" key="8">
    <source>
        <dbReference type="SAM" id="MobiDB-lite"/>
    </source>
</evidence>
<evidence type="ECO:0000313" key="12">
    <source>
        <dbReference type="Proteomes" id="UP001271007"/>
    </source>
</evidence>
<keyword evidence="12" id="KW-1185">Reference proteome</keyword>
<dbReference type="InterPro" id="IPR003663">
    <property type="entry name" value="Sugar/inositol_transpt"/>
</dbReference>
<dbReference type="PROSITE" id="PS00217">
    <property type="entry name" value="SUGAR_TRANSPORT_2"/>
    <property type="match status" value="1"/>
</dbReference>
<organism evidence="11 12">
    <name type="scientific">Extremus antarcticus</name>
    <dbReference type="NCBI Taxonomy" id="702011"/>
    <lineage>
        <taxon>Eukaryota</taxon>
        <taxon>Fungi</taxon>
        <taxon>Dikarya</taxon>
        <taxon>Ascomycota</taxon>
        <taxon>Pezizomycotina</taxon>
        <taxon>Dothideomycetes</taxon>
        <taxon>Dothideomycetidae</taxon>
        <taxon>Mycosphaerellales</taxon>
        <taxon>Extremaceae</taxon>
        <taxon>Extremus</taxon>
    </lineage>
</organism>
<evidence type="ECO:0000313" key="11">
    <source>
        <dbReference type="EMBL" id="KAK3046659.1"/>
    </source>
</evidence>
<evidence type="ECO:0000256" key="4">
    <source>
        <dbReference type="ARBA" id="ARBA00022692"/>
    </source>
</evidence>
<dbReference type="AlphaFoldDB" id="A0AAJ0D5K2"/>
<evidence type="ECO:0000256" key="6">
    <source>
        <dbReference type="ARBA" id="ARBA00023136"/>
    </source>
</evidence>
<dbReference type="InterPro" id="IPR020846">
    <property type="entry name" value="MFS_dom"/>
</dbReference>
<keyword evidence="4 9" id="KW-0812">Transmembrane</keyword>
<dbReference type="PANTHER" id="PTHR48020">
    <property type="entry name" value="PROTON MYO-INOSITOL COTRANSPORTER"/>
    <property type="match status" value="1"/>
</dbReference>
<keyword evidence="6 9" id="KW-0472">Membrane</keyword>
<feature type="transmembrane region" description="Helical" evidence="9">
    <location>
        <begin position="227"/>
        <end position="247"/>
    </location>
</feature>
<dbReference type="EMBL" id="JAWDJX010000084">
    <property type="protein sequence ID" value="KAK3046659.1"/>
    <property type="molecule type" value="Genomic_DNA"/>
</dbReference>
<keyword evidence="5 9" id="KW-1133">Transmembrane helix</keyword>
<feature type="compositionally biased region" description="Basic and acidic residues" evidence="8">
    <location>
        <begin position="1"/>
        <end position="25"/>
    </location>
</feature>
<protein>
    <recommendedName>
        <fullName evidence="10">Major facilitator superfamily (MFS) profile domain-containing protein</fullName>
    </recommendedName>
</protein>
<feature type="transmembrane region" description="Helical" evidence="9">
    <location>
        <begin position="202"/>
        <end position="221"/>
    </location>
</feature>
<dbReference type="PRINTS" id="PR00171">
    <property type="entry name" value="SUGRTRNSPORT"/>
</dbReference>
<dbReference type="NCBIfam" id="TIGR00879">
    <property type="entry name" value="SP"/>
    <property type="match status" value="1"/>
</dbReference>
<feature type="region of interest" description="Disordered" evidence="8">
    <location>
        <begin position="1"/>
        <end position="31"/>
    </location>
</feature>
<feature type="transmembrane region" description="Helical" evidence="9">
    <location>
        <begin position="474"/>
        <end position="495"/>
    </location>
</feature>
<dbReference type="Pfam" id="PF00083">
    <property type="entry name" value="Sugar_tr"/>
    <property type="match status" value="1"/>
</dbReference>
<dbReference type="InterPro" id="IPR005829">
    <property type="entry name" value="Sugar_transporter_CS"/>
</dbReference>
<dbReference type="FunFam" id="1.20.1250.20:FF:000474">
    <property type="entry name" value="Sugar transporter, putative"/>
    <property type="match status" value="1"/>
</dbReference>
<dbReference type="PROSITE" id="PS50850">
    <property type="entry name" value="MFS"/>
    <property type="match status" value="1"/>
</dbReference>
<feature type="transmembrane region" description="Helical" evidence="9">
    <location>
        <begin position="169"/>
        <end position="190"/>
    </location>
</feature>
<feature type="transmembrane region" description="Helical" evidence="9">
    <location>
        <begin position="288"/>
        <end position="311"/>
    </location>
</feature>
<evidence type="ECO:0000256" key="7">
    <source>
        <dbReference type="RuleBase" id="RU003346"/>
    </source>
</evidence>
<feature type="transmembrane region" description="Helical" evidence="9">
    <location>
        <begin position="516"/>
        <end position="536"/>
    </location>
</feature>
<dbReference type="InterPro" id="IPR036259">
    <property type="entry name" value="MFS_trans_sf"/>
</dbReference>
<feature type="transmembrane region" description="Helical" evidence="9">
    <location>
        <begin position="125"/>
        <end position="143"/>
    </location>
</feature>